<feature type="compositionally biased region" description="Low complexity" evidence="1">
    <location>
        <begin position="214"/>
        <end position="241"/>
    </location>
</feature>
<evidence type="ECO:0000313" key="2">
    <source>
        <dbReference type="EMBL" id="GAC48226.1"/>
    </source>
</evidence>
<protein>
    <recommendedName>
        <fullName evidence="4">DUF3710 domain-containing protein</fullName>
    </recommendedName>
</protein>
<sequence length="279" mass="29202">MMARDPETTSTPDTSDQPLLIGQARGPYDITELDTPADDLEKSHLDLGAVLVPVVEGGQVTVEMTADHQPEAVYLVTPYGRITVAAFAAPKSPGLWREVVGELVESLKNDGATTSIEDGHWGREIVAEVPGGSHRFIGVDGPRWMVRLVASGPTETAVELAQLSRAVLAESVVRRGTEPAPPREMLPLVLPPVLAEQVAAAQQQMFDDAAAQGGEVPSGVVVPESAPAPSDEAQRVPPSSGSGVGDGPGPAEPAASDDVGSGDEPRSAGSAMQRFRRRR</sequence>
<dbReference type="STRING" id="1220583.GOACH_05_00940"/>
<evidence type="ECO:0000256" key="1">
    <source>
        <dbReference type="SAM" id="MobiDB-lite"/>
    </source>
</evidence>
<organism evidence="2 3">
    <name type="scientific">Gordonia aichiensis NBRC 108223</name>
    <dbReference type="NCBI Taxonomy" id="1220583"/>
    <lineage>
        <taxon>Bacteria</taxon>
        <taxon>Bacillati</taxon>
        <taxon>Actinomycetota</taxon>
        <taxon>Actinomycetes</taxon>
        <taxon>Mycobacteriales</taxon>
        <taxon>Gordoniaceae</taxon>
        <taxon>Gordonia</taxon>
    </lineage>
</organism>
<keyword evidence="3" id="KW-1185">Reference proteome</keyword>
<comment type="caution">
    <text evidence="2">The sequence shown here is derived from an EMBL/GenBank/DDBJ whole genome shotgun (WGS) entry which is preliminary data.</text>
</comment>
<proteinExistence type="predicted"/>
<dbReference type="eggNOG" id="ENOG502Z90C">
    <property type="taxonomic scope" value="Bacteria"/>
</dbReference>
<dbReference type="InterPro" id="IPR022183">
    <property type="entry name" value="DUF3710"/>
</dbReference>
<dbReference type="Proteomes" id="UP000010988">
    <property type="component" value="Unassembled WGS sequence"/>
</dbReference>
<reference evidence="2 3" key="1">
    <citation type="submission" date="2012-12" db="EMBL/GenBank/DDBJ databases">
        <title>Whole genome shotgun sequence of Gordonia aichiensis NBRC 108223.</title>
        <authorList>
            <person name="Isaki-Nakamura S."/>
            <person name="Hosoyama A."/>
            <person name="Tsuchikane K."/>
            <person name="Ando Y."/>
            <person name="Baba S."/>
            <person name="Ohji S."/>
            <person name="Hamada M."/>
            <person name="Tamura T."/>
            <person name="Yamazoe A."/>
            <person name="Yamazaki S."/>
            <person name="Fujita N."/>
        </authorList>
    </citation>
    <scope>NUCLEOTIDE SEQUENCE [LARGE SCALE GENOMIC DNA]</scope>
    <source>
        <strain evidence="2 3">NBRC 108223</strain>
    </source>
</reference>
<dbReference type="AlphaFoldDB" id="L7KIA9"/>
<dbReference type="Pfam" id="PF12502">
    <property type="entry name" value="DUF3710"/>
    <property type="match status" value="1"/>
</dbReference>
<dbReference type="EMBL" id="BANR01000005">
    <property type="protein sequence ID" value="GAC48226.1"/>
    <property type="molecule type" value="Genomic_DNA"/>
</dbReference>
<evidence type="ECO:0000313" key="3">
    <source>
        <dbReference type="Proteomes" id="UP000010988"/>
    </source>
</evidence>
<evidence type="ECO:0008006" key="4">
    <source>
        <dbReference type="Google" id="ProtNLM"/>
    </source>
</evidence>
<accession>L7KIA9</accession>
<feature type="region of interest" description="Disordered" evidence="1">
    <location>
        <begin position="214"/>
        <end position="279"/>
    </location>
</feature>
<name>L7KIA9_9ACTN</name>
<feature type="region of interest" description="Disordered" evidence="1">
    <location>
        <begin position="1"/>
        <end position="26"/>
    </location>
</feature>
<gene>
    <name evidence="2" type="ORF">GOACH_05_00940</name>
</gene>